<dbReference type="EMBL" id="JACHID010000002">
    <property type="protein sequence ID" value="MBB5021273.1"/>
    <property type="molecule type" value="Genomic_DNA"/>
</dbReference>
<name>A0A7W8DGI0_9BACT</name>
<dbReference type="Gene3D" id="3.30.450.90">
    <property type="match status" value="1"/>
</dbReference>
<feature type="region of interest" description="Disordered" evidence="4">
    <location>
        <begin position="569"/>
        <end position="604"/>
    </location>
</feature>
<evidence type="ECO:0000313" key="6">
    <source>
        <dbReference type="EMBL" id="MBB5021273.1"/>
    </source>
</evidence>
<organism evidence="6 7">
    <name type="scientific">Desulfurispira natronophila</name>
    <dbReference type="NCBI Taxonomy" id="682562"/>
    <lineage>
        <taxon>Bacteria</taxon>
        <taxon>Pseudomonadati</taxon>
        <taxon>Chrysiogenota</taxon>
        <taxon>Chrysiogenia</taxon>
        <taxon>Chrysiogenales</taxon>
        <taxon>Chrysiogenaceae</taxon>
        <taxon>Desulfurispira</taxon>
    </lineage>
</organism>
<dbReference type="Pfam" id="PF00437">
    <property type="entry name" value="T2SSE"/>
    <property type="match status" value="1"/>
</dbReference>
<evidence type="ECO:0000256" key="2">
    <source>
        <dbReference type="ARBA" id="ARBA00022741"/>
    </source>
</evidence>
<dbReference type="InterPro" id="IPR001482">
    <property type="entry name" value="T2SS/T4SS_dom"/>
</dbReference>
<sequence>MNQPPKKLRIGDMLVEAELITQEQLMQALDEQKRTGKKLGRALIDMGMVKEDQFLRLLAEKARLPFVELKHYKFKDEQVKKLPESLARRFRAIVLSERPDGTLVGMADPMDIFAIDELQRALKRPVFPAVVRESELVTALDNTYHQQEDISSLAQELESELKDTTDFDLTNLMGGNRGNTSELLVVRLLQGILEDAVHSNASDVHIEPDENILRIRHRIDGVLHEQTMKKQRIDSALIMRLKIMSGLDISEKRLPQDGRFYIKIKGHAVDVRVSTLPSQYGESAVLRLLDQSQGILSLEKLGMPPAMLERFRMLIHRPHGMVLVTGPTGSGKTTTLYGALSELNTAERKIITAEDPVEYRLPRITQVQINTKVGLTFGKVLRSALRQDPDVMLIGEMRDQETAEIGLRAAMTGHMVLSTLHTNDAISSAMRLVDMGAEPFLVATALRGIISQRLIRRICDNCREPYQPEAREKIWIEHINDNQINADETKFYFGKGCHICNNTGYRGRLGVYEMLDIDEKMIDALRQADPSAFGRAAKASPHYRPLAQGALDAAMEGTTTIEEVFRVSASLEEREREPEATADSGAPPMVPTNPQEQLAVLRGT</sequence>
<dbReference type="CDD" id="cd01129">
    <property type="entry name" value="PulE-GspE-like"/>
    <property type="match status" value="1"/>
</dbReference>
<dbReference type="AlphaFoldDB" id="A0A7W8DGI0"/>
<keyword evidence="7" id="KW-1185">Reference proteome</keyword>
<dbReference type="PROSITE" id="PS00662">
    <property type="entry name" value="T2SP_E"/>
    <property type="match status" value="1"/>
</dbReference>
<protein>
    <submittedName>
        <fullName evidence="6">MSHA biogenesis protein MshE</fullName>
    </submittedName>
</protein>
<comment type="similarity">
    <text evidence="1">Belongs to the GSP E family.</text>
</comment>
<dbReference type="InterPro" id="IPR027417">
    <property type="entry name" value="P-loop_NTPase"/>
</dbReference>
<dbReference type="Gene3D" id="3.30.300.160">
    <property type="entry name" value="Type II secretion system, protein E, N-terminal domain"/>
    <property type="match status" value="1"/>
</dbReference>
<dbReference type="InterPro" id="IPR007831">
    <property type="entry name" value="T2SS_GspE_N"/>
</dbReference>
<dbReference type="Pfam" id="PF05157">
    <property type="entry name" value="MshEN"/>
    <property type="match status" value="1"/>
</dbReference>
<dbReference type="InterPro" id="IPR037257">
    <property type="entry name" value="T2SS_E_N_sf"/>
</dbReference>
<dbReference type="Gene3D" id="3.40.50.300">
    <property type="entry name" value="P-loop containing nucleotide triphosphate hydrolases"/>
    <property type="match status" value="1"/>
</dbReference>
<evidence type="ECO:0000256" key="3">
    <source>
        <dbReference type="ARBA" id="ARBA00022840"/>
    </source>
</evidence>
<evidence type="ECO:0000256" key="1">
    <source>
        <dbReference type="ARBA" id="ARBA00006611"/>
    </source>
</evidence>
<proteinExistence type="inferred from homology"/>
<evidence type="ECO:0000313" key="7">
    <source>
        <dbReference type="Proteomes" id="UP000528322"/>
    </source>
</evidence>
<dbReference type="RefSeq" id="WP_183729667.1">
    <property type="nucleotide sequence ID" value="NZ_JACHID010000002.1"/>
</dbReference>
<accession>A0A7W8DGI0</accession>
<dbReference type="SUPFAM" id="SSF52540">
    <property type="entry name" value="P-loop containing nucleoside triphosphate hydrolases"/>
    <property type="match status" value="1"/>
</dbReference>
<dbReference type="PANTHER" id="PTHR30258">
    <property type="entry name" value="TYPE II SECRETION SYSTEM PROTEIN GSPE-RELATED"/>
    <property type="match status" value="1"/>
</dbReference>
<dbReference type="GO" id="GO:0016887">
    <property type="term" value="F:ATP hydrolysis activity"/>
    <property type="evidence" value="ECO:0007669"/>
    <property type="project" value="TreeGrafter"/>
</dbReference>
<dbReference type="Proteomes" id="UP000528322">
    <property type="component" value="Unassembled WGS sequence"/>
</dbReference>
<evidence type="ECO:0000259" key="5">
    <source>
        <dbReference type="PROSITE" id="PS00662"/>
    </source>
</evidence>
<dbReference type="PANTHER" id="PTHR30258:SF29">
    <property type="entry name" value="MSHA PILUS ASSEMBLY ATPASE MSHE"/>
    <property type="match status" value="1"/>
</dbReference>
<reference evidence="6 7" key="1">
    <citation type="submission" date="2020-08" db="EMBL/GenBank/DDBJ databases">
        <title>Genomic Encyclopedia of Type Strains, Phase IV (KMG-IV): sequencing the most valuable type-strain genomes for metagenomic binning, comparative biology and taxonomic classification.</title>
        <authorList>
            <person name="Goeker M."/>
        </authorList>
    </citation>
    <scope>NUCLEOTIDE SEQUENCE [LARGE SCALE GENOMIC DNA]</scope>
    <source>
        <strain evidence="6 7">DSM 22071</strain>
    </source>
</reference>
<dbReference type="GO" id="GO:0005886">
    <property type="term" value="C:plasma membrane"/>
    <property type="evidence" value="ECO:0007669"/>
    <property type="project" value="TreeGrafter"/>
</dbReference>
<gene>
    <name evidence="6" type="ORF">HNR37_000579</name>
</gene>
<feature type="domain" description="Bacterial type II secretion system protein E" evidence="5">
    <location>
        <begin position="385"/>
        <end position="399"/>
    </location>
</feature>
<keyword evidence="2" id="KW-0547">Nucleotide-binding</keyword>
<keyword evidence="3" id="KW-0067">ATP-binding</keyword>
<comment type="caution">
    <text evidence="6">The sequence shown here is derived from an EMBL/GenBank/DDBJ whole genome shotgun (WGS) entry which is preliminary data.</text>
</comment>
<dbReference type="FunFam" id="3.40.50.300:FF:000398">
    <property type="entry name" value="Type IV pilus assembly ATPase PilB"/>
    <property type="match status" value="1"/>
</dbReference>
<dbReference type="SUPFAM" id="SSF160246">
    <property type="entry name" value="EspE N-terminal domain-like"/>
    <property type="match status" value="1"/>
</dbReference>
<dbReference type="GO" id="GO:0005524">
    <property type="term" value="F:ATP binding"/>
    <property type="evidence" value="ECO:0007669"/>
    <property type="project" value="UniProtKB-KW"/>
</dbReference>
<evidence type="ECO:0000256" key="4">
    <source>
        <dbReference type="SAM" id="MobiDB-lite"/>
    </source>
</evidence>